<protein>
    <submittedName>
        <fullName evidence="1">AMSH-like ubiquitin thioesterase 1</fullName>
    </submittedName>
</protein>
<name>A0ACC0FB59_9ERIC</name>
<dbReference type="Proteomes" id="UP001060215">
    <property type="component" value="Chromosome 15"/>
</dbReference>
<reference evidence="1 2" key="1">
    <citation type="journal article" date="2022" name="Plant J.">
        <title>Chromosome-level genome of Camellia lanceoleosa provides a valuable resource for understanding genome evolution and self-incompatibility.</title>
        <authorList>
            <person name="Gong W."/>
            <person name="Xiao S."/>
            <person name="Wang L."/>
            <person name="Liao Z."/>
            <person name="Chang Y."/>
            <person name="Mo W."/>
            <person name="Hu G."/>
            <person name="Li W."/>
            <person name="Zhao G."/>
            <person name="Zhu H."/>
            <person name="Hu X."/>
            <person name="Ji K."/>
            <person name="Xiang X."/>
            <person name="Song Q."/>
            <person name="Yuan D."/>
            <person name="Jin S."/>
            <person name="Zhang L."/>
        </authorList>
    </citation>
    <scope>NUCLEOTIDE SEQUENCE [LARGE SCALE GENOMIC DNA]</scope>
    <source>
        <strain evidence="1">SQ_2022a</strain>
    </source>
</reference>
<evidence type="ECO:0000313" key="2">
    <source>
        <dbReference type="Proteomes" id="UP001060215"/>
    </source>
</evidence>
<accession>A0ACC0FB59</accession>
<dbReference type="EMBL" id="CM045772">
    <property type="protein sequence ID" value="KAI7985291.1"/>
    <property type="molecule type" value="Genomic_DNA"/>
</dbReference>
<keyword evidence="2" id="KW-1185">Reference proteome</keyword>
<sequence>MEKPIEIRIKIINPLLLADSNDFLASPLVNETIPCHREYRAFPQTNKSYLKKRLLNAMGELETLKPKVQKVATLILSDGHFVMAVVQTPRLAAQEYVYQGSRPQQYSLAAGRRAISRLVCCIAIGCL</sequence>
<gene>
    <name evidence="1" type="ORF">LOK49_LG14G00195</name>
</gene>
<comment type="caution">
    <text evidence="1">The sequence shown here is derived from an EMBL/GenBank/DDBJ whole genome shotgun (WGS) entry which is preliminary data.</text>
</comment>
<proteinExistence type="predicted"/>
<evidence type="ECO:0000313" key="1">
    <source>
        <dbReference type="EMBL" id="KAI7985291.1"/>
    </source>
</evidence>
<organism evidence="1 2">
    <name type="scientific">Camellia lanceoleosa</name>
    <dbReference type="NCBI Taxonomy" id="1840588"/>
    <lineage>
        <taxon>Eukaryota</taxon>
        <taxon>Viridiplantae</taxon>
        <taxon>Streptophyta</taxon>
        <taxon>Embryophyta</taxon>
        <taxon>Tracheophyta</taxon>
        <taxon>Spermatophyta</taxon>
        <taxon>Magnoliopsida</taxon>
        <taxon>eudicotyledons</taxon>
        <taxon>Gunneridae</taxon>
        <taxon>Pentapetalae</taxon>
        <taxon>asterids</taxon>
        <taxon>Ericales</taxon>
        <taxon>Theaceae</taxon>
        <taxon>Camellia</taxon>
    </lineage>
</organism>